<dbReference type="PANTHER" id="PTHR35848">
    <property type="entry name" value="OXALATE-BINDING PROTEIN"/>
    <property type="match status" value="1"/>
</dbReference>
<dbReference type="Proteomes" id="UP000411588">
    <property type="component" value="Unassembled WGS sequence"/>
</dbReference>
<evidence type="ECO:0000259" key="2">
    <source>
        <dbReference type="Pfam" id="PF07883"/>
    </source>
</evidence>
<reference evidence="6" key="4">
    <citation type="submission" date="2021-06" db="EMBL/GenBank/DDBJ databases">
        <authorList>
            <consortium name="NCBI Pathogen Detection Project"/>
        </authorList>
    </citation>
    <scope>NUCLEOTIDE SEQUENCE</scope>
    <source>
        <strain evidence="7">Clostridioides</strain>
        <strain evidence="6">HN1000</strain>
    </source>
</reference>
<evidence type="ECO:0000313" key="10">
    <source>
        <dbReference type="EMBL" id="VFD29444.1"/>
    </source>
</evidence>
<evidence type="ECO:0000313" key="7">
    <source>
        <dbReference type="EMBL" id="HBH2618686.1"/>
    </source>
</evidence>
<dbReference type="EMBL" id="CAAJVP010000003">
    <property type="protein sequence ID" value="VHX99499.1"/>
    <property type="molecule type" value="Genomic_DNA"/>
</dbReference>
<dbReference type="CDD" id="cd02221">
    <property type="entry name" value="cupin_TM1287-like"/>
    <property type="match status" value="1"/>
</dbReference>
<dbReference type="GO" id="GO:0016853">
    <property type="term" value="F:isomerase activity"/>
    <property type="evidence" value="ECO:0007669"/>
    <property type="project" value="UniProtKB-KW"/>
</dbReference>
<evidence type="ECO:0000313" key="8">
    <source>
        <dbReference type="EMBL" id="HBH2622374.1"/>
    </source>
</evidence>
<dbReference type="Proteomes" id="UP000878956">
    <property type="component" value="Unassembled WGS sequence"/>
</dbReference>
<evidence type="ECO:0000313" key="3">
    <source>
        <dbReference type="EMBL" id="CDS85751.1"/>
    </source>
</evidence>
<keyword evidence="9" id="KW-0413">Isomerase</keyword>
<dbReference type="EMBL" id="DAEQIJ010000069">
    <property type="protein sequence ID" value="HBH2622374.1"/>
    <property type="molecule type" value="Genomic_DNA"/>
</dbReference>
<dbReference type="Pfam" id="PF07883">
    <property type="entry name" value="Cupin_2"/>
    <property type="match status" value="1"/>
</dbReference>
<reference evidence="6" key="2">
    <citation type="journal article" date="2018" name="Genome Biol.">
        <title>SKESA: strategic k-mer extension for scrupulous assemblies.</title>
        <authorList>
            <person name="Souvorov A."/>
            <person name="Agarwala R."/>
            <person name="Lipman D.J."/>
        </authorList>
    </citation>
    <scope>NUCLEOTIDE SEQUENCE</scope>
    <source>
        <strain evidence="7">Clostridioides</strain>
        <strain evidence="6">HN1000</strain>
    </source>
</reference>
<gene>
    <name evidence="5" type="ORF">BN1095_330121</name>
    <name evidence="3" type="ORF">BN1096_520461</name>
    <name evidence="4" type="ORF">BN1097_630153</name>
    <name evidence="6" type="ORF">KRM00_001787</name>
    <name evidence="7" type="ORF">KRQ00_000411</name>
    <name evidence="8" type="ORF">KRQ00_004253</name>
    <name evidence="11" type="ORF">SAMEA1402366_01064</name>
    <name evidence="10" type="ORF">SAMEA1402399_00488</name>
    <name evidence="9" type="ORF">SAMEA3375112_02210</name>
</gene>
<dbReference type="EMBL" id="LK932402">
    <property type="protein sequence ID" value="CDS87632.1"/>
    <property type="molecule type" value="Genomic_DNA"/>
</dbReference>
<dbReference type="KEGG" id="pdf:CD630DERM_22590"/>
<dbReference type="EMBL" id="DAEPXK010000015">
    <property type="protein sequence ID" value="HBH1542305.1"/>
    <property type="molecule type" value="Genomic_DNA"/>
</dbReference>
<dbReference type="InterPro" id="IPR014710">
    <property type="entry name" value="RmlC-like_jellyroll"/>
</dbReference>
<name>A0A031WIW1_CLODI</name>
<dbReference type="InterPro" id="IPR051610">
    <property type="entry name" value="GPI/OXD"/>
</dbReference>
<dbReference type="AlphaFoldDB" id="A0A031WIW1"/>
<dbReference type="EMBL" id="CAADAN010000001">
    <property type="protein sequence ID" value="VFD29444.1"/>
    <property type="molecule type" value="Genomic_DNA"/>
</dbReference>
<dbReference type="Proteomes" id="UP000189137">
    <property type="component" value="Unassembled WGS sequence"/>
</dbReference>
<dbReference type="EMBL" id="DAEQIJ010000001">
    <property type="protein sequence ID" value="HBH2618686.1"/>
    <property type="molecule type" value="Genomic_DNA"/>
</dbReference>
<keyword evidence="1" id="KW-0479">Metal-binding</keyword>
<evidence type="ECO:0000313" key="9">
    <source>
        <dbReference type="EMBL" id="SJS49517.1"/>
    </source>
</evidence>
<protein>
    <submittedName>
        <fullName evidence="10">Cupin 2 conserved barrel domain protein</fullName>
    </submittedName>
    <submittedName>
        <fullName evidence="6">Cupin domain-containing protein</fullName>
    </submittedName>
    <submittedName>
        <fullName evidence="9">Thermophilic glucose-6-phosphate isomerase and related metalloenzymes</fullName>
    </submittedName>
</protein>
<dbReference type="GO" id="GO:0046872">
    <property type="term" value="F:metal ion binding"/>
    <property type="evidence" value="ECO:0007669"/>
    <property type="project" value="UniProtKB-KW"/>
</dbReference>
<evidence type="ECO:0000256" key="1">
    <source>
        <dbReference type="ARBA" id="ARBA00022723"/>
    </source>
</evidence>
<dbReference type="Proteomes" id="UP000879542">
    <property type="component" value="Unassembled WGS sequence"/>
</dbReference>
<reference evidence="11 13" key="3">
    <citation type="submission" date="2019-04" db="EMBL/GenBank/DDBJ databases">
        <authorList>
            <consortium name="Pathogen Informatics"/>
        </authorList>
    </citation>
    <scope>NUCLEOTIDE SEQUENCE [LARGE SCALE GENOMIC DNA]</scope>
    <source>
        <strain evidence="14">clo34</strain>
        <strain evidence="10">Clo34</strain>
        <strain evidence="11">Tl291</strain>
        <strain evidence="13">tl291</strain>
        <strain evidence="9 12">VRECD0157</strain>
    </source>
</reference>
<dbReference type="Proteomes" id="UP000372533">
    <property type="component" value="Unassembled WGS sequence"/>
</dbReference>
<dbReference type="GeneID" id="66354652"/>
<sequence>MIRKKSELQVEVKENLNGGIGKVKLENIIQNEELKGKGRLFKRVALPVGSSIGVHDHTTDFEVYYILKGKGKVFDNGEFVEVNEGDVVYTADGEKHSIENIGEEDLEFVALVLYM</sequence>
<dbReference type="SUPFAM" id="SSF51182">
    <property type="entry name" value="RmlC-like cupins"/>
    <property type="match status" value="1"/>
</dbReference>
<evidence type="ECO:0000313" key="5">
    <source>
        <dbReference type="EMBL" id="CDT14076.1"/>
    </source>
</evidence>
<evidence type="ECO:0000313" key="14">
    <source>
        <dbReference type="Proteomes" id="UP000411588"/>
    </source>
</evidence>
<reference evidence="5" key="1">
    <citation type="submission" date="2014-07" db="EMBL/GenBank/DDBJ databases">
        <authorList>
            <person name="Monot Marc"/>
        </authorList>
    </citation>
    <scope>NUCLEOTIDE SEQUENCE</scope>
    <source>
        <strain evidence="5">7032989</strain>
        <strain evidence="4">7032994</strain>
    </source>
</reference>
<evidence type="ECO:0000313" key="4">
    <source>
        <dbReference type="EMBL" id="CDS87632.1"/>
    </source>
</evidence>
<dbReference type="PATRIC" id="fig|1496.1373.peg.2813"/>
<feature type="domain" description="Cupin type-2" evidence="2">
    <location>
        <begin position="44"/>
        <end position="110"/>
    </location>
</feature>
<dbReference type="EMBL" id="FUPS01000007">
    <property type="protein sequence ID" value="SJS49517.1"/>
    <property type="molecule type" value="Genomic_DNA"/>
</dbReference>
<accession>A0A031WIW1</accession>
<organism evidence="5">
    <name type="scientific">Clostridioides difficile</name>
    <name type="common">Peptoclostridium difficile</name>
    <dbReference type="NCBI Taxonomy" id="1496"/>
    <lineage>
        <taxon>Bacteria</taxon>
        <taxon>Bacillati</taxon>
        <taxon>Bacillota</taxon>
        <taxon>Clostridia</taxon>
        <taxon>Peptostreptococcales</taxon>
        <taxon>Peptostreptococcaceae</taxon>
        <taxon>Clostridioides</taxon>
    </lineage>
</organism>
<dbReference type="PANTHER" id="PTHR35848:SF6">
    <property type="entry name" value="CUPIN TYPE-2 DOMAIN-CONTAINING PROTEIN"/>
    <property type="match status" value="1"/>
</dbReference>
<dbReference type="Gene3D" id="2.60.120.10">
    <property type="entry name" value="Jelly Rolls"/>
    <property type="match status" value="1"/>
</dbReference>
<dbReference type="InterPro" id="IPR013096">
    <property type="entry name" value="Cupin_2"/>
</dbReference>
<evidence type="ECO:0000313" key="11">
    <source>
        <dbReference type="EMBL" id="VHX99499.1"/>
    </source>
</evidence>
<dbReference type="EMBL" id="LK932505">
    <property type="protein sequence ID" value="CDS85751.1"/>
    <property type="molecule type" value="Genomic_DNA"/>
</dbReference>
<proteinExistence type="predicted"/>
<dbReference type="RefSeq" id="WP_003440244.1">
    <property type="nucleotide sequence ID" value="NZ_AP025558.1"/>
</dbReference>
<evidence type="ECO:0000313" key="12">
    <source>
        <dbReference type="Proteomes" id="UP000189137"/>
    </source>
</evidence>
<evidence type="ECO:0000313" key="6">
    <source>
        <dbReference type="EMBL" id="HBH1542305.1"/>
    </source>
</evidence>
<dbReference type="OMA" id="CADGGTH"/>
<dbReference type="EMBL" id="LK932994">
    <property type="protein sequence ID" value="CDT14076.1"/>
    <property type="molecule type" value="Genomic_DNA"/>
</dbReference>
<dbReference type="InterPro" id="IPR011051">
    <property type="entry name" value="RmlC_Cupin_sf"/>
</dbReference>
<evidence type="ECO:0000313" key="13">
    <source>
        <dbReference type="Proteomes" id="UP000372533"/>
    </source>
</evidence>